<gene>
    <name evidence="1" type="ORF">OFAG_01162</name>
</gene>
<dbReference type="AlphaFoldDB" id="C3X473"/>
<sequence>MPGRFPPLSIERRPEKQAIVNTLSVAFSPPFQSLIFSGTKRFTGKEKIMARPMQIAQPVMNGMAYRVHGPILGHALELRIPATVTGGGRHAHRIDAPAFSWWETITHWQLNGGVWVQQVPVVGPVDQALGQNQTANWWRDRYANAAGEPQWNPAWPRNPSNGEAERIIAQNGLFWNIRVYDHPGMNNPRYQAVPGAPRELARSVEFRIRVGAFLIRKTQVLASSSRGDRQLMLDGTHTAAAVLRMLP</sequence>
<evidence type="ECO:0000313" key="1">
    <source>
        <dbReference type="EMBL" id="EEO28009.1"/>
    </source>
</evidence>
<proteinExistence type="predicted"/>
<name>C3X473_9BURK</name>
<dbReference type="EMBL" id="ACDP02000007">
    <property type="protein sequence ID" value="EEO28009.1"/>
    <property type="molecule type" value="Genomic_DNA"/>
</dbReference>
<reference evidence="1" key="1">
    <citation type="submission" date="2011-10" db="EMBL/GenBank/DDBJ databases">
        <title>The Genome Sequence of Oxalobacter formigenes HOxBLS.</title>
        <authorList>
            <consortium name="The Broad Institute Genome Sequencing Platform"/>
            <person name="Earl A."/>
            <person name="Ward D."/>
            <person name="Feldgarden M."/>
            <person name="Gevers D."/>
            <person name="Allison M.J."/>
            <person name="Humphrey S."/>
            <person name="Young S.K."/>
            <person name="Zeng Q."/>
            <person name="Gargeya S."/>
            <person name="Fitzgerald M."/>
            <person name="Haas B."/>
            <person name="Abouelleil A."/>
            <person name="Alvarado L."/>
            <person name="Arachchi H.M."/>
            <person name="Berlin A."/>
            <person name="Brown A."/>
            <person name="Chapman S.B."/>
            <person name="Chen Z."/>
            <person name="Dunbar C."/>
            <person name="Freedman E."/>
            <person name="Gearin G."/>
            <person name="Goldberg J."/>
            <person name="Griggs A."/>
            <person name="Gujja S."/>
            <person name="Heiman D."/>
            <person name="Howarth C."/>
            <person name="Larson L."/>
            <person name="Lui A."/>
            <person name="MacDonald P.J.P."/>
            <person name="Montmayeur A."/>
            <person name="Murphy C."/>
            <person name="Neiman D."/>
            <person name="Pearson M."/>
            <person name="Priest M."/>
            <person name="Roberts A."/>
            <person name="Saif S."/>
            <person name="Shea T."/>
            <person name="Shenoy N."/>
            <person name="Sisk P."/>
            <person name="Stolte C."/>
            <person name="Sykes S."/>
            <person name="Wortman J."/>
            <person name="Nusbaum C."/>
            <person name="Birren B."/>
        </authorList>
    </citation>
    <scope>NUCLEOTIDE SEQUENCE [LARGE SCALE GENOMIC DNA]</scope>
    <source>
        <strain evidence="1">HOxBLS</strain>
    </source>
</reference>
<keyword evidence="2" id="KW-1185">Reference proteome</keyword>
<organism evidence="1 2">
    <name type="scientific">Oxalobacter paraformigenes</name>
    <dbReference type="NCBI Taxonomy" id="556268"/>
    <lineage>
        <taxon>Bacteria</taxon>
        <taxon>Pseudomonadati</taxon>
        <taxon>Pseudomonadota</taxon>
        <taxon>Betaproteobacteria</taxon>
        <taxon>Burkholderiales</taxon>
        <taxon>Oxalobacteraceae</taxon>
        <taxon>Oxalobacter</taxon>
    </lineage>
</organism>
<protein>
    <submittedName>
        <fullName evidence="1">Uncharacterized protein</fullName>
    </submittedName>
</protein>
<dbReference type="HOGENOM" id="CLU_1123662_0_0_4"/>
<comment type="caution">
    <text evidence="1">The sequence shown here is derived from an EMBL/GenBank/DDBJ whole genome shotgun (WGS) entry which is preliminary data.</text>
</comment>
<evidence type="ECO:0000313" key="2">
    <source>
        <dbReference type="Proteomes" id="UP000003973"/>
    </source>
</evidence>
<dbReference type="Proteomes" id="UP000003973">
    <property type="component" value="Unassembled WGS sequence"/>
</dbReference>
<accession>C3X473</accession>